<dbReference type="InterPro" id="IPR017072">
    <property type="entry name" value="TF_Spt6"/>
</dbReference>
<dbReference type="Gene3D" id="2.40.50.140">
    <property type="entry name" value="Nucleic acid-binding proteins"/>
    <property type="match status" value="1"/>
</dbReference>
<comment type="similarity">
    <text evidence="2">Belongs to the SPT6 family.</text>
</comment>
<feature type="compositionally biased region" description="Acidic residues" evidence="7">
    <location>
        <begin position="89"/>
        <end position="106"/>
    </location>
</feature>
<evidence type="ECO:0000256" key="1">
    <source>
        <dbReference type="ARBA" id="ARBA00004123"/>
    </source>
</evidence>
<evidence type="ECO:0000259" key="9">
    <source>
        <dbReference type="PROSITE" id="PS50126"/>
    </source>
</evidence>
<comment type="subcellular location">
    <subcellularLocation>
        <location evidence="1">Nucleus</location>
    </subcellularLocation>
</comment>
<keyword evidence="10" id="KW-0648">Protein biosynthesis</keyword>
<evidence type="ECO:0000256" key="3">
    <source>
        <dbReference type="ARBA" id="ARBA00023163"/>
    </source>
</evidence>
<dbReference type="InterPro" id="IPR028083">
    <property type="entry name" value="Spt6_acidic_N_dom"/>
</dbReference>
<dbReference type="InterPro" id="IPR023323">
    <property type="entry name" value="Tex-like_dom_sf"/>
</dbReference>
<dbReference type="Pfam" id="PF14632">
    <property type="entry name" value="SPT6_acidic"/>
    <property type="match status" value="1"/>
</dbReference>
<feature type="compositionally biased region" description="Acidic residues" evidence="7">
    <location>
        <begin position="252"/>
        <end position="262"/>
    </location>
</feature>
<evidence type="ECO:0000256" key="5">
    <source>
        <dbReference type="PROSITE-ProRule" id="PRU00191"/>
    </source>
</evidence>
<dbReference type="GO" id="GO:0003746">
    <property type="term" value="F:translation elongation factor activity"/>
    <property type="evidence" value="ECO:0007669"/>
    <property type="project" value="UniProtKB-KW"/>
</dbReference>
<feature type="region of interest" description="Disordered" evidence="7">
    <location>
        <begin position="1"/>
        <end position="124"/>
    </location>
</feature>
<dbReference type="Proteomes" id="UP000030680">
    <property type="component" value="Unassembled WGS sequence"/>
</dbReference>
<dbReference type="GO" id="GO:0034728">
    <property type="term" value="P:nucleosome organization"/>
    <property type="evidence" value="ECO:0007669"/>
    <property type="project" value="TreeGrafter"/>
</dbReference>
<dbReference type="OrthoDB" id="2611at2759"/>
<feature type="domain" description="S1 motif" evidence="9">
    <location>
        <begin position="1173"/>
        <end position="1247"/>
    </location>
</feature>
<evidence type="ECO:0000256" key="2">
    <source>
        <dbReference type="ARBA" id="ARBA00009253"/>
    </source>
</evidence>
<dbReference type="InterPro" id="IPR035019">
    <property type="entry name" value="Spt6_SH2_N"/>
</dbReference>
<dbReference type="GeneID" id="17089541"/>
<dbReference type="Gene3D" id="1.10.10.2740">
    <property type="entry name" value="Spt6, Death-like domain"/>
    <property type="match status" value="1"/>
</dbReference>
<reference evidence="11" key="1">
    <citation type="journal article" date="2013" name="Science">
        <title>Gene transfer from bacteria and archaea facilitated evolution of an extremophilic eukaryote.</title>
        <authorList>
            <person name="Schonknecht G."/>
            <person name="Chen W.H."/>
            <person name="Ternes C.M."/>
            <person name="Barbier G.G."/>
            <person name="Shrestha R.P."/>
            <person name="Stanke M."/>
            <person name="Brautigam A."/>
            <person name="Baker B.J."/>
            <person name="Banfield J.F."/>
            <person name="Garavito R.M."/>
            <person name="Carr K."/>
            <person name="Wilkerson C."/>
            <person name="Rensing S.A."/>
            <person name="Gagneul D."/>
            <person name="Dickenson N.E."/>
            <person name="Oesterhelt C."/>
            <person name="Lercher M.J."/>
            <person name="Weber A.P."/>
        </authorList>
    </citation>
    <scope>NUCLEOTIDE SEQUENCE [LARGE SCALE GENOMIC DNA]</scope>
    <source>
        <strain evidence="11">074W</strain>
    </source>
</reference>
<dbReference type="Gramene" id="EME30844">
    <property type="protein sequence ID" value="EME30844"/>
    <property type="gene ID" value="Gasu_18600"/>
</dbReference>
<dbReference type="EMBL" id="KB454496">
    <property type="protein sequence ID" value="EME30844.1"/>
    <property type="molecule type" value="Genomic_DNA"/>
</dbReference>
<feature type="compositionally biased region" description="Acidic residues" evidence="7">
    <location>
        <begin position="183"/>
        <end position="200"/>
    </location>
</feature>
<dbReference type="InterPro" id="IPR036860">
    <property type="entry name" value="SH2_dom_sf"/>
</dbReference>
<dbReference type="InterPro" id="IPR010994">
    <property type="entry name" value="RuvA_2-like"/>
</dbReference>
<dbReference type="CDD" id="cd09928">
    <property type="entry name" value="SH2_Cterm_SPT6_like"/>
    <property type="match status" value="1"/>
</dbReference>
<dbReference type="KEGG" id="gsl:Gasu_18600"/>
<keyword evidence="6" id="KW-0175">Coiled coil</keyword>
<dbReference type="GO" id="GO:0140673">
    <property type="term" value="P:transcription elongation-coupled chromatin remodeling"/>
    <property type="evidence" value="ECO:0007669"/>
    <property type="project" value="InterPro"/>
</dbReference>
<evidence type="ECO:0000256" key="6">
    <source>
        <dbReference type="SAM" id="Coils"/>
    </source>
</evidence>
<sequence>MSSTQGQQEDGFWDTDEEPRKEDKPDSLEAEETKPEYKFLENEASDSSNVEEEENTKRDKVAGENSSEEEDSSEDDAEELNEYEKDDFLVEDGEEEEEEGNLETEDSSYKEHAPKEELSPKKRRERLELAEGDYELLEEAGVRVSRGGRRLKRLRKAGGELPVGSEEPELEDTEDRKRAKYLEDDEEEISDEEDDLDDFLEDKSGRLKRRRSRNSALPEGVSERAVRLAREIFGDDEEEYKISSSLFMAPEGLEEEEEEEDRDAAATEAETSKERETKSKLTEEEKQLDLDREICTKDIPEYIQEHFGEDRVPCTSTEELTEEASWIYQRAFEMDDRFDQFQKEEIIKKISALLSFVHIEQFDIPFIAIYRREYLSPELLKVLESSSIQQRQDDWKYIWRVLDWDVQWYRFKTRKLKLQDELAIVSENLSEEEKKLSEAIKESLHFTQDEEDLADIEAGLRLCYIWNSLNSSTEEEKKSQRVTARPKQRDKYTTICKRGWKEFLNHFVLTPFQLAENVSTMYQKYVQLSLNKTPSELATEWLTSRNENIDILDNFLDSCRFLFIRELSVDPRFRSTVHSFLRKEALLTSKPTLKAISDLDDFDRLKPCCSIYQKPIQRLLKPSSEFSIVAYCRKLGYTLIEIEVDRKALRDFIEELKTLGRSEGLSRYSTEWNQEIETIIEESVRRVISEQCRELELCLEKRSNLFLREEFRQEAETILSLGPISKYIGLNSKSRIISFFLSDIFSKQVVQGELKSQEVANFNKYVAVGANLSKEGEVEEVCTFSIGVSHGGQINIAENSKEKLIHFLVRGRPDYITIGVGKSKHATSGLKQQLANVWSQILKVDEVSDSEQNASEQQDKLSSCLSKIFLVSEAVPMVYASLRSEEQKEQSYARRMAIAIGRFAQEPLVVYAAIACDISSTSSLEVHPFQNILNASEREFVFRQAMIFATCCYTGVDINRIIIYDHLRPLLNHIGGLGPKKAVVILERLKELYHIHGGKALLSRKEIIANQILDKRVFFSAAGFVRIVDPFGDKGKDSRGKQRNRAKGQRKNELAVNPLENSRVHPENYGIAMKIAEEALRGESEEQEHSDSDIVKVISEVMKRPHLLEELDLEAYADHLEKLGRGKMHDTLRIICEEFENPYRDWRKIPSPLTSKDLFYIITGCTPDRLRCGASVVATNCRPNAAGTGIVCQVEGEIRGYIHRNEIFDEQVSSNFDLGEYLNQTSTLPCRVLSVNYEKFELKLSCRPSVLRNPKKIPEYKEPEFKADPFFLDFSSNFDPLQPDKQPMTADDVQRERSRRMETRRKASLATSSHPLFRNVSGSKAIQLLDQTSPGEIIIRPSSHSPDVVVLSFKVADGLPVVHLEVLEQQQTYRGRETSLYYIGQEKFEALDEVIGRYAEPVLANLQEALQHRKFIVGDEETLEQNCKQQKMTEPQKVAYCIGMSFRYPGRLVIAYLPGRSHVIREIITVLPQGYRFRKLIHADMNSLIDWFKDNFKTLLARPPETARLQ</sequence>
<dbReference type="GO" id="GO:0008023">
    <property type="term" value="C:transcription elongation factor complex"/>
    <property type="evidence" value="ECO:0007669"/>
    <property type="project" value="TreeGrafter"/>
</dbReference>
<dbReference type="eggNOG" id="KOG1856">
    <property type="taxonomic scope" value="Eukaryota"/>
</dbReference>
<evidence type="ECO:0000259" key="8">
    <source>
        <dbReference type="PROSITE" id="PS50001"/>
    </source>
</evidence>
<feature type="region of interest" description="Disordered" evidence="7">
    <location>
        <begin position="248"/>
        <end position="285"/>
    </location>
</feature>
<dbReference type="InterPro" id="IPR012340">
    <property type="entry name" value="NA-bd_OB-fold"/>
</dbReference>
<dbReference type="Gene3D" id="1.10.150.850">
    <property type="entry name" value="Spt6, helix-hairpin-helix domain"/>
    <property type="match status" value="1"/>
</dbReference>
<dbReference type="SUPFAM" id="SSF47781">
    <property type="entry name" value="RuvA domain 2-like"/>
    <property type="match status" value="1"/>
</dbReference>
<dbReference type="Gene3D" id="3.30.505.10">
    <property type="entry name" value="SH2 domain"/>
    <property type="match status" value="2"/>
</dbReference>
<keyword evidence="5" id="KW-0727">SH2 domain</keyword>
<dbReference type="RefSeq" id="XP_005707364.1">
    <property type="nucleotide sequence ID" value="XM_005707307.1"/>
</dbReference>
<dbReference type="FunFam" id="1.10.10.2740:FF:000002">
    <property type="entry name" value="Transcription elongation factor Spt6"/>
    <property type="match status" value="1"/>
</dbReference>
<dbReference type="CDD" id="cd09918">
    <property type="entry name" value="SH2_Nterm_SPT6_like"/>
    <property type="match status" value="1"/>
</dbReference>
<evidence type="ECO:0000256" key="4">
    <source>
        <dbReference type="ARBA" id="ARBA00023242"/>
    </source>
</evidence>
<evidence type="ECO:0000313" key="10">
    <source>
        <dbReference type="EMBL" id="EME30844.1"/>
    </source>
</evidence>
<dbReference type="InterPro" id="IPR023319">
    <property type="entry name" value="Tex-like_HTH_dom_sf"/>
</dbReference>
<dbReference type="Gene3D" id="1.10.10.650">
    <property type="entry name" value="RuvA domain 2-like"/>
    <property type="match status" value="1"/>
</dbReference>
<keyword evidence="10" id="KW-0251">Elongation factor</keyword>
<dbReference type="Pfam" id="PF14633">
    <property type="entry name" value="SH2_2"/>
    <property type="match status" value="1"/>
</dbReference>
<feature type="compositionally biased region" description="Acidic residues" evidence="7">
    <location>
        <begin position="66"/>
        <end position="81"/>
    </location>
</feature>
<name>M2Y4S5_GALSU</name>
<dbReference type="InterPro" id="IPR032706">
    <property type="entry name" value="Spt6_HHH"/>
</dbReference>
<feature type="compositionally biased region" description="Basic and acidic residues" evidence="7">
    <location>
        <begin position="18"/>
        <end position="41"/>
    </location>
</feature>
<feature type="coiled-coil region" evidence="6">
    <location>
        <begin position="415"/>
        <end position="442"/>
    </location>
</feature>
<dbReference type="GO" id="GO:0042393">
    <property type="term" value="F:histone binding"/>
    <property type="evidence" value="ECO:0007669"/>
    <property type="project" value="TreeGrafter"/>
</dbReference>
<feature type="compositionally biased region" description="Basic and acidic residues" evidence="7">
    <location>
        <begin position="270"/>
        <end position="285"/>
    </location>
</feature>
<feature type="compositionally biased region" description="Basic and acidic residues" evidence="7">
    <location>
        <begin position="107"/>
        <end position="124"/>
    </location>
</feature>
<dbReference type="PROSITE" id="PS50001">
    <property type="entry name" value="SH2"/>
    <property type="match status" value="1"/>
</dbReference>
<feature type="region of interest" description="Disordered" evidence="7">
    <location>
        <begin position="1281"/>
        <end position="1308"/>
    </location>
</feature>
<proteinExistence type="inferred from homology"/>
<evidence type="ECO:0000313" key="11">
    <source>
        <dbReference type="Proteomes" id="UP000030680"/>
    </source>
</evidence>
<feature type="region of interest" description="Disordered" evidence="7">
    <location>
        <begin position="157"/>
        <end position="222"/>
    </location>
</feature>
<dbReference type="SUPFAM" id="SSF50249">
    <property type="entry name" value="Nucleic acid-binding proteins"/>
    <property type="match status" value="1"/>
</dbReference>
<dbReference type="STRING" id="130081.M2Y4S5"/>
<dbReference type="Pfam" id="PF14635">
    <property type="entry name" value="HHH_7"/>
    <property type="match status" value="1"/>
</dbReference>
<organism evidence="10 11">
    <name type="scientific">Galdieria sulphuraria</name>
    <name type="common">Red alga</name>
    <dbReference type="NCBI Taxonomy" id="130081"/>
    <lineage>
        <taxon>Eukaryota</taxon>
        <taxon>Rhodophyta</taxon>
        <taxon>Bangiophyceae</taxon>
        <taxon>Galdieriales</taxon>
        <taxon>Galdieriaceae</taxon>
        <taxon>Galdieria</taxon>
    </lineage>
</organism>
<dbReference type="Pfam" id="PF17674">
    <property type="entry name" value="HHH_9"/>
    <property type="match status" value="1"/>
</dbReference>
<keyword evidence="11" id="KW-1185">Reference proteome</keyword>
<keyword evidence="3" id="KW-0804">Transcription</keyword>
<dbReference type="PANTHER" id="PTHR10145">
    <property type="entry name" value="TRANSCRIPTION ELONGATION FACTOR SPT6"/>
    <property type="match status" value="1"/>
</dbReference>
<dbReference type="InterPro" id="IPR028088">
    <property type="entry name" value="Spt6_HTH_DNA-bd_dom"/>
</dbReference>
<gene>
    <name evidence="10" type="ORF">Gasu_18600</name>
</gene>
<evidence type="ECO:0000256" key="7">
    <source>
        <dbReference type="SAM" id="MobiDB-lite"/>
    </source>
</evidence>
<dbReference type="PROSITE" id="PS50126">
    <property type="entry name" value="S1"/>
    <property type="match status" value="1"/>
</dbReference>
<dbReference type="GO" id="GO:0003677">
    <property type="term" value="F:DNA binding"/>
    <property type="evidence" value="ECO:0007669"/>
    <property type="project" value="InterPro"/>
</dbReference>
<accession>M2Y4S5</accession>
<dbReference type="GO" id="GO:0031491">
    <property type="term" value="F:nucleosome binding"/>
    <property type="evidence" value="ECO:0007669"/>
    <property type="project" value="TreeGrafter"/>
</dbReference>
<dbReference type="InterPro" id="IPR042066">
    <property type="entry name" value="Spt6_death-like"/>
</dbReference>
<dbReference type="InterPro" id="IPR000980">
    <property type="entry name" value="SH2"/>
</dbReference>
<dbReference type="InterPro" id="IPR035420">
    <property type="entry name" value="Spt6_SH2"/>
</dbReference>
<dbReference type="InterPro" id="IPR041692">
    <property type="entry name" value="HHH_9"/>
</dbReference>
<feature type="compositionally biased region" description="Basic and acidic residues" evidence="7">
    <location>
        <begin position="1292"/>
        <end position="1305"/>
    </location>
</feature>
<protein>
    <submittedName>
        <fullName evidence="10">Transcription elongation factor SPT6</fullName>
    </submittedName>
</protein>
<dbReference type="SUPFAM" id="SSF55550">
    <property type="entry name" value="SH2 domain"/>
    <property type="match status" value="1"/>
</dbReference>
<dbReference type="InterPro" id="IPR003029">
    <property type="entry name" value="S1_domain"/>
</dbReference>
<keyword evidence="4" id="KW-0539">Nucleus</keyword>
<dbReference type="InterPro" id="IPR035018">
    <property type="entry name" value="Spt6_SH2_C"/>
</dbReference>
<dbReference type="PANTHER" id="PTHR10145:SF6">
    <property type="entry name" value="TRANSCRIPTION ELONGATION FACTOR SPT6"/>
    <property type="match status" value="1"/>
</dbReference>
<dbReference type="SUPFAM" id="SSF158832">
    <property type="entry name" value="Tex N-terminal region-like"/>
    <property type="match status" value="1"/>
</dbReference>
<feature type="domain" description="SH2" evidence="8">
    <location>
        <begin position="1315"/>
        <end position="1414"/>
    </location>
</feature>
<dbReference type="Gene3D" id="1.10.3500.10">
    <property type="entry name" value="Tex N-terminal region-like"/>
    <property type="match status" value="1"/>
</dbReference>
<dbReference type="OMA" id="GYFYLCF"/>
<dbReference type="Pfam" id="PF14641">
    <property type="entry name" value="HTH_44"/>
    <property type="match status" value="1"/>
</dbReference>